<dbReference type="RefSeq" id="WP_037238588.1">
    <property type="nucleotide sequence ID" value="NZ_CP008947.1"/>
</dbReference>
<dbReference type="eggNOG" id="COG1396">
    <property type="taxonomic scope" value="Bacteria"/>
</dbReference>
<dbReference type="GO" id="GO:0003677">
    <property type="term" value="F:DNA binding"/>
    <property type="evidence" value="ECO:0007669"/>
    <property type="project" value="InterPro"/>
</dbReference>
<accession>A0A076ET67</accession>
<dbReference type="CDD" id="cd00093">
    <property type="entry name" value="HTH_XRE"/>
    <property type="match status" value="1"/>
</dbReference>
<dbReference type="Pfam" id="PF01381">
    <property type="entry name" value="HTH_3"/>
    <property type="match status" value="1"/>
</dbReference>
<name>A0A076ET67_RHOOP</name>
<dbReference type="InterPro" id="IPR010982">
    <property type="entry name" value="Lambda_DNA-bd_dom_sf"/>
</dbReference>
<dbReference type="InterPro" id="IPR001387">
    <property type="entry name" value="Cro/C1-type_HTH"/>
</dbReference>
<protein>
    <submittedName>
        <fullName evidence="2">XRE family transcriptional regulator</fullName>
    </submittedName>
</protein>
<gene>
    <name evidence="2" type="ORF">EP51_33465</name>
</gene>
<organism evidence="2 3">
    <name type="scientific">Rhodococcus opacus</name>
    <name type="common">Nocardia opaca</name>
    <dbReference type="NCBI Taxonomy" id="37919"/>
    <lineage>
        <taxon>Bacteria</taxon>
        <taxon>Bacillati</taxon>
        <taxon>Actinomycetota</taxon>
        <taxon>Actinomycetes</taxon>
        <taxon>Mycobacteriales</taxon>
        <taxon>Nocardiaceae</taxon>
        <taxon>Rhodococcus</taxon>
    </lineage>
</organism>
<evidence type="ECO:0000313" key="2">
    <source>
        <dbReference type="EMBL" id="AII09285.1"/>
    </source>
</evidence>
<dbReference type="EMBL" id="CP008947">
    <property type="protein sequence ID" value="AII09285.1"/>
    <property type="molecule type" value="Genomic_DNA"/>
</dbReference>
<reference evidence="2 3" key="1">
    <citation type="submission" date="2014-07" db="EMBL/GenBank/DDBJ databases">
        <title>Genome Sequence of Rhodococcus opacus Strain R7, a Biodegrader of Mono- and Polycyclic Aromatic Hydrocarbons.</title>
        <authorList>
            <person name="Di Gennaro P."/>
            <person name="Zampolli J."/>
            <person name="Presti I."/>
            <person name="Cappelletti M."/>
            <person name="D'Ursi P."/>
            <person name="Orro A."/>
            <person name="Mezzelani A."/>
            <person name="Milanesi L."/>
        </authorList>
    </citation>
    <scope>NUCLEOTIDE SEQUENCE [LARGE SCALE GENOMIC DNA]</scope>
    <source>
        <strain evidence="2 3">R7</strain>
    </source>
</reference>
<dbReference type="Proteomes" id="UP000028488">
    <property type="component" value="Chromosome"/>
</dbReference>
<dbReference type="AlphaFoldDB" id="A0A076ET67"/>
<dbReference type="Gene3D" id="1.10.260.40">
    <property type="entry name" value="lambda repressor-like DNA-binding domains"/>
    <property type="match status" value="1"/>
</dbReference>
<dbReference type="SUPFAM" id="SSF47413">
    <property type="entry name" value="lambda repressor-like DNA-binding domains"/>
    <property type="match status" value="1"/>
</dbReference>
<sequence length="82" mass="8596">MATPRRRERTETGGIADGFVARRHQLGLTQAELADLAGVSRSSVQSIESGRGTVQLDLVDAVADAMGCRLALVTRSGVEVAS</sequence>
<dbReference type="SMART" id="SM00530">
    <property type="entry name" value="HTH_XRE"/>
    <property type="match status" value="1"/>
</dbReference>
<proteinExistence type="predicted"/>
<dbReference type="PROSITE" id="PS50943">
    <property type="entry name" value="HTH_CROC1"/>
    <property type="match status" value="1"/>
</dbReference>
<feature type="domain" description="HTH cro/C1-type" evidence="1">
    <location>
        <begin position="21"/>
        <end position="73"/>
    </location>
</feature>
<evidence type="ECO:0000313" key="3">
    <source>
        <dbReference type="Proteomes" id="UP000028488"/>
    </source>
</evidence>
<evidence type="ECO:0000259" key="1">
    <source>
        <dbReference type="PROSITE" id="PS50943"/>
    </source>
</evidence>